<dbReference type="InterPro" id="IPR027417">
    <property type="entry name" value="P-loop_NTPase"/>
</dbReference>
<reference evidence="12 13" key="1">
    <citation type="journal article" date="2016" name="Nat. Biotechnol.">
        <title>Measurement of bacterial replication rates in microbial communities.</title>
        <authorList>
            <person name="Brown C.T."/>
            <person name="Olm M.R."/>
            <person name="Thomas B.C."/>
            <person name="Banfield J.F."/>
        </authorList>
    </citation>
    <scope>NUCLEOTIDE SEQUENCE [LARGE SCALE GENOMIC DNA]</scope>
    <source>
        <strain evidence="12">CAG:67_53_122</strain>
    </source>
</reference>
<dbReference type="STRING" id="28117.BHV66_02930"/>
<dbReference type="SUPFAM" id="SSF52540">
    <property type="entry name" value="P-loop containing nucleoside triphosphate hydrolases"/>
    <property type="match status" value="1"/>
</dbReference>
<dbReference type="GO" id="GO:0005829">
    <property type="term" value="C:cytosol"/>
    <property type="evidence" value="ECO:0007669"/>
    <property type="project" value="TreeGrafter"/>
</dbReference>
<dbReference type="SMART" id="SM00487">
    <property type="entry name" value="DEXDc"/>
    <property type="match status" value="1"/>
</dbReference>
<dbReference type="InterPro" id="IPR050079">
    <property type="entry name" value="DEAD_box_RNA_helicase"/>
</dbReference>
<dbReference type="GO" id="GO:0003676">
    <property type="term" value="F:nucleic acid binding"/>
    <property type="evidence" value="ECO:0007669"/>
    <property type="project" value="InterPro"/>
</dbReference>
<dbReference type="InterPro" id="IPR014014">
    <property type="entry name" value="RNA_helicase_DEAD_Q_motif"/>
</dbReference>
<keyword evidence="1 7" id="KW-0547">Nucleotide-binding</keyword>
<keyword evidence="2 7" id="KW-0378">Hydrolase</keyword>
<dbReference type="GeneID" id="73802203"/>
<evidence type="ECO:0000256" key="5">
    <source>
        <dbReference type="ARBA" id="ARBA00038437"/>
    </source>
</evidence>
<feature type="compositionally biased region" description="Low complexity" evidence="8">
    <location>
        <begin position="422"/>
        <end position="436"/>
    </location>
</feature>
<dbReference type="PANTHER" id="PTHR47959">
    <property type="entry name" value="ATP-DEPENDENT RNA HELICASE RHLE-RELATED"/>
    <property type="match status" value="1"/>
</dbReference>
<dbReference type="Pfam" id="PF00271">
    <property type="entry name" value="Helicase_C"/>
    <property type="match status" value="1"/>
</dbReference>
<dbReference type="RefSeq" id="WP_004327607.1">
    <property type="nucleotide sequence ID" value="NZ_BAAFKT010000020.1"/>
</dbReference>
<dbReference type="InterPro" id="IPR014001">
    <property type="entry name" value="Helicase_ATP-bd"/>
</dbReference>
<feature type="region of interest" description="Disordered" evidence="8">
    <location>
        <begin position="381"/>
        <end position="476"/>
    </location>
</feature>
<evidence type="ECO:0000259" key="11">
    <source>
        <dbReference type="PROSITE" id="PS51195"/>
    </source>
</evidence>
<dbReference type="CDD" id="cd18787">
    <property type="entry name" value="SF2_C_DEAD"/>
    <property type="match status" value="1"/>
</dbReference>
<dbReference type="InterPro" id="IPR044742">
    <property type="entry name" value="DEAD/DEAH_RhlB"/>
</dbReference>
<evidence type="ECO:0000256" key="2">
    <source>
        <dbReference type="ARBA" id="ARBA00022801"/>
    </source>
</evidence>
<dbReference type="InterPro" id="IPR011545">
    <property type="entry name" value="DEAD/DEAH_box_helicase_dom"/>
</dbReference>
<comment type="similarity">
    <text evidence="5 7">Belongs to the DEAD box helicase family.</text>
</comment>
<feature type="short sequence motif" description="Q motif" evidence="6">
    <location>
        <begin position="1"/>
        <end position="29"/>
    </location>
</feature>
<feature type="compositionally biased region" description="Gly residues" evidence="8">
    <location>
        <begin position="397"/>
        <end position="410"/>
    </location>
</feature>
<dbReference type="AlphaFoldDB" id="A0A1Q6FAP7"/>
<keyword evidence="3 7" id="KW-0347">Helicase</keyword>
<dbReference type="SMART" id="SM00490">
    <property type="entry name" value="HELICc"/>
    <property type="match status" value="1"/>
</dbReference>
<comment type="caution">
    <text evidence="12">The sequence shown here is derived from an EMBL/GenBank/DDBJ whole genome shotgun (WGS) entry which is preliminary data.</text>
</comment>
<evidence type="ECO:0000256" key="7">
    <source>
        <dbReference type="RuleBase" id="RU000492"/>
    </source>
</evidence>
<dbReference type="EMBL" id="MNQH01000003">
    <property type="protein sequence ID" value="OKY95923.1"/>
    <property type="molecule type" value="Genomic_DNA"/>
</dbReference>
<evidence type="ECO:0000256" key="4">
    <source>
        <dbReference type="ARBA" id="ARBA00022840"/>
    </source>
</evidence>
<keyword evidence="4 7" id="KW-0067">ATP-binding</keyword>
<proteinExistence type="inferred from homology"/>
<accession>A0A1Q6FAP7</accession>
<dbReference type="InterPro" id="IPR001650">
    <property type="entry name" value="Helicase_C-like"/>
</dbReference>
<evidence type="ECO:0000259" key="9">
    <source>
        <dbReference type="PROSITE" id="PS51192"/>
    </source>
</evidence>
<dbReference type="PROSITE" id="PS51194">
    <property type="entry name" value="HELICASE_CTER"/>
    <property type="match status" value="1"/>
</dbReference>
<dbReference type="Gene3D" id="3.40.50.300">
    <property type="entry name" value="P-loop containing nucleotide triphosphate hydrolases"/>
    <property type="match status" value="2"/>
</dbReference>
<evidence type="ECO:0000313" key="12">
    <source>
        <dbReference type="EMBL" id="OKY95923.1"/>
    </source>
</evidence>
<dbReference type="PROSITE" id="PS00039">
    <property type="entry name" value="DEAD_ATP_HELICASE"/>
    <property type="match status" value="1"/>
</dbReference>
<dbReference type="PROSITE" id="PS51195">
    <property type="entry name" value="Q_MOTIF"/>
    <property type="match status" value="1"/>
</dbReference>
<dbReference type="Pfam" id="PF00270">
    <property type="entry name" value="DEAD"/>
    <property type="match status" value="1"/>
</dbReference>
<feature type="compositionally biased region" description="Basic and acidic residues" evidence="8">
    <location>
        <begin position="437"/>
        <end position="453"/>
    </location>
</feature>
<protein>
    <submittedName>
        <fullName evidence="12">ATP-dependent RNA helicase</fullName>
    </submittedName>
</protein>
<dbReference type="GO" id="GO:0005524">
    <property type="term" value="F:ATP binding"/>
    <property type="evidence" value="ECO:0007669"/>
    <property type="project" value="UniProtKB-KW"/>
</dbReference>
<evidence type="ECO:0000256" key="3">
    <source>
        <dbReference type="ARBA" id="ARBA00022806"/>
    </source>
</evidence>
<dbReference type="PANTHER" id="PTHR47959:SF13">
    <property type="entry name" value="ATP-DEPENDENT RNA HELICASE RHLE"/>
    <property type="match status" value="1"/>
</dbReference>
<dbReference type="InterPro" id="IPR000629">
    <property type="entry name" value="RNA-helicase_DEAD-box_CS"/>
</dbReference>
<dbReference type="CDD" id="cd00268">
    <property type="entry name" value="DEADc"/>
    <property type="match status" value="1"/>
</dbReference>
<evidence type="ECO:0000256" key="8">
    <source>
        <dbReference type="SAM" id="MobiDB-lite"/>
    </source>
</evidence>
<evidence type="ECO:0000256" key="1">
    <source>
        <dbReference type="ARBA" id="ARBA00022741"/>
    </source>
</evidence>
<feature type="compositionally biased region" description="Basic residues" evidence="8">
    <location>
        <begin position="454"/>
        <end position="467"/>
    </location>
</feature>
<feature type="domain" description="Helicase C-terminal" evidence="10">
    <location>
        <begin position="233"/>
        <end position="378"/>
    </location>
</feature>
<evidence type="ECO:0000256" key="6">
    <source>
        <dbReference type="PROSITE-ProRule" id="PRU00552"/>
    </source>
</evidence>
<name>A0A1Q6FAP7_9BACT</name>
<evidence type="ECO:0000313" key="13">
    <source>
        <dbReference type="Proteomes" id="UP000187417"/>
    </source>
</evidence>
<feature type="domain" description="Helicase ATP-binding" evidence="9">
    <location>
        <begin position="32"/>
        <end position="208"/>
    </location>
</feature>
<feature type="domain" description="DEAD-box RNA helicase Q" evidence="11">
    <location>
        <begin position="1"/>
        <end position="29"/>
    </location>
</feature>
<gene>
    <name evidence="12" type="ORF">BHV66_02930</name>
</gene>
<dbReference type="GO" id="GO:0003724">
    <property type="term" value="F:RNA helicase activity"/>
    <property type="evidence" value="ECO:0007669"/>
    <property type="project" value="InterPro"/>
</dbReference>
<dbReference type="Proteomes" id="UP000187417">
    <property type="component" value="Unassembled WGS sequence"/>
</dbReference>
<dbReference type="GO" id="GO:0016787">
    <property type="term" value="F:hydrolase activity"/>
    <property type="evidence" value="ECO:0007669"/>
    <property type="project" value="UniProtKB-KW"/>
</dbReference>
<evidence type="ECO:0000259" key="10">
    <source>
        <dbReference type="PROSITE" id="PS51194"/>
    </source>
</evidence>
<sequence length="476" mass="52794">MRFDELDLEDEVLDGIDAMNFQEMTPVQEQTIPIILDGRDIIACAQTGTGKTAAYTLPLLNRLLLEGNEKNVVKSVIIVPTRELAQQIDMQFQGFSYYMPVSTAVIYGGGDGRGWDQQKRGLQMGADVVIATPGRLISHLMNSRVDLSHVDYLILDEADRMLDMGFYDDIMQIVSYMPKSRQTLMFSATLPPKIRQMAKQILNDPAEVNIAISKPNEAIEQGAYICYEGQKLGIVREMFSWPSESKTIIFSSSKQKVKELAHTLKRMKLDVAPMHSDLDQEKREQVMLDFKNNKVRILVATDIVARGIDIEDIGMVINYDVPHDPEDYIHRIGRTARASATGRAVTFVNEEEQGKFHRIEEFIEREIPKLSLPEAVGAGPEYNPAAFSGHGGRRGRSGSGRGGNGRSGGRGRSRGRDGAKSAGPVPAEGVVAAANVESRHGEGRGEGNRGSRDRGRRRNRNRNRNRNKGGDDTPQA</sequence>
<dbReference type="PROSITE" id="PS51192">
    <property type="entry name" value="HELICASE_ATP_BIND_1"/>
    <property type="match status" value="1"/>
</dbReference>
<organism evidence="12 13">
    <name type="scientific">Alistipes putredinis</name>
    <dbReference type="NCBI Taxonomy" id="28117"/>
    <lineage>
        <taxon>Bacteria</taxon>
        <taxon>Pseudomonadati</taxon>
        <taxon>Bacteroidota</taxon>
        <taxon>Bacteroidia</taxon>
        <taxon>Bacteroidales</taxon>
        <taxon>Rikenellaceae</taxon>
        <taxon>Alistipes</taxon>
    </lineage>
</organism>